<gene>
    <name evidence="2" type="ORF">AOQ84DRAFT_184791</name>
</gene>
<protein>
    <submittedName>
        <fullName evidence="2">Uncharacterized protein</fullName>
    </submittedName>
</protein>
<organism evidence="2 3">
    <name type="scientific">Glonium stellatum</name>
    <dbReference type="NCBI Taxonomy" id="574774"/>
    <lineage>
        <taxon>Eukaryota</taxon>
        <taxon>Fungi</taxon>
        <taxon>Dikarya</taxon>
        <taxon>Ascomycota</taxon>
        <taxon>Pezizomycotina</taxon>
        <taxon>Dothideomycetes</taxon>
        <taxon>Pleosporomycetidae</taxon>
        <taxon>Gloniales</taxon>
        <taxon>Gloniaceae</taxon>
        <taxon>Glonium</taxon>
    </lineage>
</organism>
<feature type="region of interest" description="Disordered" evidence="1">
    <location>
        <begin position="60"/>
        <end position="124"/>
    </location>
</feature>
<dbReference type="OrthoDB" id="3934095at2759"/>
<evidence type="ECO:0000313" key="3">
    <source>
        <dbReference type="Proteomes" id="UP000250140"/>
    </source>
</evidence>
<dbReference type="AlphaFoldDB" id="A0A8E2FFL4"/>
<keyword evidence="3" id="KW-1185">Reference proteome</keyword>
<accession>A0A8E2FFL4</accession>
<evidence type="ECO:0000313" key="2">
    <source>
        <dbReference type="EMBL" id="OCL15416.1"/>
    </source>
</evidence>
<feature type="compositionally biased region" description="Low complexity" evidence="1">
    <location>
        <begin position="60"/>
        <end position="103"/>
    </location>
</feature>
<proteinExistence type="predicted"/>
<reference evidence="2 3" key="1">
    <citation type="journal article" date="2016" name="Nat. Commun.">
        <title>Ectomycorrhizal ecology is imprinted in the genome of the dominant symbiotic fungus Cenococcum geophilum.</title>
        <authorList>
            <consortium name="DOE Joint Genome Institute"/>
            <person name="Peter M."/>
            <person name="Kohler A."/>
            <person name="Ohm R.A."/>
            <person name="Kuo A."/>
            <person name="Krutzmann J."/>
            <person name="Morin E."/>
            <person name="Arend M."/>
            <person name="Barry K.W."/>
            <person name="Binder M."/>
            <person name="Choi C."/>
            <person name="Clum A."/>
            <person name="Copeland A."/>
            <person name="Grisel N."/>
            <person name="Haridas S."/>
            <person name="Kipfer T."/>
            <person name="LaButti K."/>
            <person name="Lindquist E."/>
            <person name="Lipzen A."/>
            <person name="Maire R."/>
            <person name="Meier B."/>
            <person name="Mihaltcheva S."/>
            <person name="Molinier V."/>
            <person name="Murat C."/>
            <person name="Poggeler S."/>
            <person name="Quandt C.A."/>
            <person name="Sperisen C."/>
            <person name="Tritt A."/>
            <person name="Tisserant E."/>
            <person name="Crous P.W."/>
            <person name="Henrissat B."/>
            <person name="Nehls U."/>
            <person name="Egli S."/>
            <person name="Spatafora J.W."/>
            <person name="Grigoriev I.V."/>
            <person name="Martin F.M."/>
        </authorList>
    </citation>
    <scope>NUCLEOTIDE SEQUENCE [LARGE SCALE GENOMIC DNA]</scope>
    <source>
        <strain evidence="2 3">CBS 207.34</strain>
    </source>
</reference>
<sequence>MDFSRIHPLKLNHSASRPLPPIPLTPPALRIAPRFPPNKWAYHPDAICVVVLDINELSRPSTPVSPGAGSPSSSSSPRWASTSPTWSYASSARSTSPSSAWGSVPRSSTHFLRRKPSPKRESLRALRAKESDACLQRIYEQQTLAYLEGTMFLPTTLKSKLSMDELPE</sequence>
<dbReference type="EMBL" id="KV748450">
    <property type="protein sequence ID" value="OCL15416.1"/>
    <property type="molecule type" value="Genomic_DNA"/>
</dbReference>
<name>A0A8E2FFL4_9PEZI</name>
<evidence type="ECO:0000256" key="1">
    <source>
        <dbReference type="SAM" id="MobiDB-lite"/>
    </source>
</evidence>
<dbReference type="Proteomes" id="UP000250140">
    <property type="component" value="Unassembled WGS sequence"/>
</dbReference>